<evidence type="ECO:0000313" key="3">
    <source>
        <dbReference type="Proteomes" id="UP000186817"/>
    </source>
</evidence>
<proteinExistence type="predicted"/>
<dbReference type="AlphaFoldDB" id="A0A1Q9CAG7"/>
<evidence type="ECO:0000256" key="1">
    <source>
        <dbReference type="SAM" id="MobiDB-lite"/>
    </source>
</evidence>
<organism evidence="2 3">
    <name type="scientific">Symbiodinium microadriaticum</name>
    <name type="common">Dinoflagellate</name>
    <name type="synonym">Zooxanthella microadriatica</name>
    <dbReference type="NCBI Taxonomy" id="2951"/>
    <lineage>
        <taxon>Eukaryota</taxon>
        <taxon>Sar</taxon>
        <taxon>Alveolata</taxon>
        <taxon>Dinophyceae</taxon>
        <taxon>Suessiales</taxon>
        <taxon>Symbiodiniaceae</taxon>
        <taxon>Symbiodinium</taxon>
    </lineage>
</organism>
<dbReference type="EMBL" id="LSRX01001433">
    <property type="protein sequence ID" value="OLP79933.1"/>
    <property type="molecule type" value="Genomic_DNA"/>
</dbReference>
<keyword evidence="3" id="KW-1185">Reference proteome</keyword>
<feature type="compositionally biased region" description="Low complexity" evidence="1">
    <location>
        <begin position="192"/>
        <end position="209"/>
    </location>
</feature>
<accession>A0A1Q9CAG7</accession>
<name>A0A1Q9CAG7_SYMMI</name>
<feature type="compositionally biased region" description="Gly residues" evidence="1">
    <location>
        <begin position="157"/>
        <end position="170"/>
    </location>
</feature>
<feature type="region of interest" description="Disordered" evidence="1">
    <location>
        <begin position="152"/>
        <end position="226"/>
    </location>
</feature>
<dbReference type="Proteomes" id="UP000186817">
    <property type="component" value="Unassembled WGS sequence"/>
</dbReference>
<evidence type="ECO:0000313" key="2">
    <source>
        <dbReference type="EMBL" id="OLP79933.1"/>
    </source>
</evidence>
<sequence length="383" mass="41413">MSSKPSMAIKANPKGGKFFPVCAEDGGVAVWQCDWIRILWHPTAYNGEDARRLPLCLEPKEAAAAELAGFEKALVAQLASRSMADPKLFGRMLTMQDTEGRFVSCLKTSTRGNSFIKLKVCLDQVRLWDAQGQPLPEMGDLTNRECNLDDERPVWPAGGGDGSHAEGGGTPAVPLLICPGGNKNLQEGQIEGATSSRSAGASTRGSSSSPDLVESQRAEQVPLPAAVREARRRFPRRGEADVSLVISHAKRLQINDRENRRLAPADALVVQYEARGAVPTNAPQTVWPGLRLIGAGGKVQKGTFLTVEAVEGDLVRLESGQSFAGQELLKHTRLCSAITYASVQGLTLRGRVWLYDVESPHFSIKHLYMGCSRATNSELLSVL</sequence>
<dbReference type="OrthoDB" id="446882at2759"/>
<reference evidence="2 3" key="1">
    <citation type="submission" date="2016-02" db="EMBL/GenBank/DDBJ databases">
        <title>Genome analysis of coral dinoflagellate symbionts highlights evolutionary adaptations to a symbiotic lifestyle.</title>
        <authorList>
            <person name="Aranda M."/>
            <person name="Li Y."/>
            <person name="Liew Y.J."/>
            <person name="Baumgarten S."/>
            <person name="Simakov O."/>
            <person name="Wilson M."/>
            <person name="Piel J."/>
            <person name="Ashoor H."/>
            <person name="Bougouffa S."/>
            <person name="Bajic V.B."/>
            <person name="Ryu T."/>
            <person name="Ravasi T."/>
            <person name="Bayer T."/>
            <person name="Micklem G."/>
            <person name="Kim H."/>
            <person name="Bhak J."/>
            <person name="Lajeunesse T.C."/>
            <person name="Voolstra C.R."/>
        </authorList>
    </citation>
    <scope>NUCLEOTIDE SEQUENCE [LARGE SCALE GENOMIC DNA]</scope>
    <source>
        <strain evidence="2 3">CCMP2467</strain>
    </source>
</reference>
<protein>
    <submittedName>
        <fullName evidence="2">Uncharacterized protein</fullName>
    </submittedName>
</protein>
<comment type="caution">
    <text evidence="2">The sequence shown here is derived from an EMBL/GenBank/DDBJ whole genome shotgun (WGS) entry which is preliminary data.</text>
</comment>
<gene>
    <name evidence="2" type="ORF">AK812_SmicGene39725</name>
</gene>